<dbReference type="RefSeq" id="WP_092090705.1">
    <property type="nucleotide sequence ID" value="NZ_FOQE01000001.1"/>
</dbReference>
<dbReference type="Pfam" id="PF06429">
    <property type="entry name" value="Flg_bbr_C"/>
    <property type="match status" value="1"/>
</dbReference>
<dbReference type="EMBL" id="FOQE01000001">
    <property type="protein sequence ID" value="SFH51292.1"/>
    <property type="molecule type" value="Genomic_DNA"/>
</dbReference>
<dbReference type="SUPFAM" id="SSF117143">
    <property type="entry name" value="Flagellar hook protein flgE"/>
    <property type="match status" value="1"/>
</dbReference>
<dbReference type="NCBIfam" id="TIGR03506">
    <property type="entry name" value="FlgEFG_subfam"/>
    <property type="match status" value="2"/>
</dbReference>
<dbReference type="InterPro" id="IPR020013">
    <property type="entry name" value="Flagellar_FlgE/F/G"/>
</dbReference>
<dbReference type="InterPro" id="IPR010930">
    <property type="entry name" value="Flg_bb/hook_C_dom"/>
</dbReference>
<evidence type="ECO:0000259" key="4">
    <source>
        <dbReference type="Pfam" id="PF06429"/>
    </source>
</evidence>
<evidence type="ECO:0000313" key="7">
    <source>
        <dbReference type="Proteomes" id="UP000198668"/>
    </source>
</evidence>
<evidence type="ECO:0000256" key="1">
    <source>
        <dbReference type="ARBA" id="ARBA00009677"/>
    </source>
</evidence>
<sequence length="257" mass="27839">MSISLQNSRSGIKAFQQSLDALANDMANANTTGYKAKNVGFRELLNHKITEDKLLVSDQAANKAISVGVKSGVTGTDFSQGSLVAGEGELDLAIGGEGFFQVTDQTGRSFLTRDGAFQVNPDHSITDDRHYTLVMDHYLPTAQWPEGKVIVQEDGNVLVESSGQQLMVGKIPIFYPENKAALTPNGDNLYQTPNGTLSRKPLEGLASTIQQGFLENANVDLAKTMTDMIVTQRAYSLNLKVAQSTDELMSMTNAFNQ</sequence>
<dbReference type="Proteomes" id="UP000198668">
    <property type="component" value="Unassembled WGS sequence"/>
</dbReference>
<comment type="subcellular location">
    <subcellularLocation>
        <location evidence="2">Bacterial flagellum basal body</location>
    </subcellularLocation>
</comment>
<keyword evidence="6" id="KW-0969">Cilium</keyword>
<dbReference type="PANTHER" id="PTHR30435:SF19">
    <property type="entry name" value="FLAGELLAR BASAL-BODY ROD PROTEIN FLGG"/>
    <property type="match status" value="1"/>
</dbReference>
<dbReference type="InterPro" id="IPR053967">
    <property type="entry name" value="LlgE_F_G-like_D1"/>
</dbReference>
<keyword evidence="2" id="KW-0975">Bacterial flagellum</keyword>
<protein>
    <submittedName>
        <fullName evidence="6">Flagellar basal-body rod protein FlgG</fullName>
    </submittedName>
</protein>
<feature type="domain" description="Flagellar basal-body/hook protein C-terminal" evidence="4">
    <location>
        <begin position="210"/>
        <end position="253"/>
    </location>
</feature>
<keyword evidence="6" id="KW-0966">Cell projection</keyword>
<name>A0A1I3AMT5_9LACT</name>
<accession>A0A1I3AMT5</accession>
<dbReference type="PANTHER" id="PTHR30435">
    <property type="entry name" value="FLAGELLAR PROTEIN"/>
    <property type="match status" value="1"/>
</dbReference>
<keyword evidence="7" id="KW-1185">Reference proteome</keyword>
<reference evidence="6 7" key="1">
    <citation type="submission" date="2016-10" db="EMBL/GenBank/DDBJ databases">
        <authorList>
            <person name="de Groot N.N."/>
        </authorList>
    </citation>
    <scope>NUCLEOTIDE SEQUENCE [LARGE SCALE GENOMIC DNA]</scope>
    <source>
        <strain evidence="6 7">DSM 27630</strain>
    </source>
</reference>
<evidence type="ECO:0000313" key="6">
    <source>
        <dbReference type="EMBL" id="SFH51292.1"/>
    </source>
</evidence>
<organism evidence="6 7">
    <name type="scientific">Pisciglobus halotolerans</name>
    <dbReference type="NCBI Taxonomy" id="745365"/>
    <lineage>
        <taxon>Bacteria</taxon>
        <taxon>Bacillati</taxon>
        <taxon>Bacillota</taxon>
        <taxon>Bacilli</taxon>
        <taxon>Lactobacillales</taxon>
        <taxon>Carnobacteriaceae</taxon>
    </lineage>
</organism>
<dbReference type="InterPro" id="IPR037925">
    <property type="entry name" value="FlgE/F/G-like"/>
</dbReference>
<dbReference type="Pfam" id="PF00460">
    <property type="entry name" value="Flg_bb_rod"/>
    <property type="match status" value="1"/>
</dbReference>
<proteinExistence type="inferred from homology"/>
<evidence type="ECO:0000259" key="3">
    <source>
        <dbReference type="Pfam" id="PF00460"/>
    </source>
</evidence>
<dbReference type="GO" id="GO:0071978">
    <property type="term" value="P:bacterial-type flagellum-dependent swarming motility"/>
    <property type="evidence" value="ECO:0007669"/>
    <property type="project" value="TreeGrafter"/>
</dbReference>
<dbReference type="OrthoDB" id="9804559at2"/>
<dbReference type="GO" id="GO:0009425">
    <property type="term" value="C:bacterial-type flagellum basal body"/>
    <property type="evidence" value="ECO:0007669"/>
    <property type="project" value="UniProtKB-SubCell"/>
</dbReference>
<gene>
    <name evidence="6" type="ORF">SAMN04489868_10146</name>
</gene>
<dbReference type="AlphaFoldDB" id="A0A1I3AMT5"/>
<feature type="domain" description="Flagellar hook protein FlgE/F/G-like D1" evidence="5">
    <location>
        <begin position="93"/>
        <end position="158"/>
    </location>
</feature>
<evidence type="ECO:0000256" key="2">
    <source>
        <dbReference type="RuleBase" id="RU362116"/>
    </source>
</evidence>
<dbReference type="Pfam" id="PF22692">
    <property type="entry name" value="LlgE_F_G_D1"/>
    <property type="match status" value="1"/>
</dbReference>
<dbReference type="InterPro" id="IPR001444">
    <property type="entry name" value="Flag_bb_rod_N"/>
</dbReference>
<evidence type="ECO:0000259" key="5">
    <source>
        <dbReference type="Pfam" id="PF22692"/>
    </source>
</evidence>
<feature type="domain" description="Flagellar basal body rod protein N-terminal" evidence="3">
    <location>
        <begin position="5"/>
        <end position="35"/>
    </location>
</feature>
<keyword evidence="6" id="KW-0282">Flagellum</keyword>
<comment type="similarity">
    <text evidence="1 2">Belongs to the flagella basal body rod proteins family.</text>
</comment>